<keyword evidence="1 6" id="KW-0547">Nucleotide-binding</keyword>
<keyword evidence="9" id="KW-1185">Reference proteome</keyword>
<evidence type="ECO:0000256" key="3">
    <source>
        <dbReference type="ARBA" id="ARBA00022857"/>
    </source>
</evidence>
<dbReference type="GO" id="GO:0005524">
    <property type="term" value="F:ATP binding"/>
    <property type="evidence" value="ECO:0007669"/>
    <property type="project" value="UniProtKB-KW"/>
</dbReference>
<dbReference type="SUPFAM" id="SSF53613">
    <property type="entry name" value="Ribokinase-like"/>
    <property type="match status" value="1"/>
</dbReference>
<comment type="catalytic activity">
    <reaction evidence="6">
        <text>(6S)-NADPHX + ADP = AMP + phosphate + NADPH + H(+)</text>
        <dbReference type="Rhea" id="RHEA:32235"/>
        <dbReference type="ChEBI" id="CHEBI:15378"/>
        <dbReference type="ChEBI" id="CHEBI:43474"/>
        <dbReference type="ChEBI" id="CHEBI:57783"/>
        <dbReference type="ChEBI" id="CHEBI:64076"/>
        <dbReference type="ChEBI" id="CHEBI:456215"/>
        <dbReference type="ChEBI" id="CHEBI:456216"/>
        <dbReference type="EC" id="4.2.1.136"/>
    </reaction>
</comment>
<feature type="binding site" evidence="6">
    <location>
        <position position="236"/>
    </location>
    <ligand>
        <name>(6S)-NADPHX</name>
        <dbReference type="ChEBI" id="CHEBI:64076"/>
    </ligand>
</feature>
<evidence type="ECO:0000256" key="4">
    <source>
        <dbReference type="ARBA" id="ARBA00023027"/>
    </source>
</evidence>
<comment type="caution">
    <text evidence="8">The sequence shown here is derived from an EMBL/GenBank/DDBJ whole genome shotgun (WGS) entry which is preliminary data.</text>
</comment>
<sequence>MPEPTCFENTPELWRASWPRLAVDTHKYRRGHVAVFSGGLASTGAARLAARASARIGAGAVTVLSPPDAILVHAVHLTSIMLRKTETVADACAFIRDRKVRAAVLGPGFGDDPKIYALVPALLDRRRSGEEFHGLVLDADGLTAFEDNPDALFQAAEKKGANALVLTPHEGEFHRLFPAIAEDTGLSKLDKVRAAARSANAIVVYKGPDTVIAAPDGRVAINMNGTPLLATAGSGDVLAGMAAGLIAQGMPAFEGAAAAVWLHADAARRFGQGLIAEDLPGMLPEVLRALAKE</sequence>
<evidence type="ECO:0000313" key="8">
    <source>
        <dbReference type="EMBL" id="PYE86817.1"/>
    </source>
</evidence>
<dbReference type="EMBL" id="QJTF01000019">
    <property type="protein sequence ID" value="PYE86817.1"/>
    <property type="molecule type" value="Genomic_DNA"/>
</dbReference>
<evidence type="ECO:0000256" key="6">
    <source>
        <dbReference type="HAMAP-Rule" id="MF_01965"/>
    </source>
</evidence>
<dbReference type="PANTHER" id="PTHR12592:SF0">
    <property type="entry name" value="ATP-DEPENDENT (S)-NAD(P)H-HYDRATE DEHYDRATASE"/>
    <property type="match status" value="1"/>
</dbReference>
<comment type="cofactor">
    <cofactor evidence="6">
        <name>Mg(2+)</name>
        <dbReference type="ChEBI" id="CHEBI:18420"/>
    </cofactor>
</comment>
<dbReference type="AlphaFoldDB" id="A0A318T3Y4"/>
<proteinExistence type="inferred from homology"/>
<dbReference type="PANTHER" id="PTHR12592">
    <property type="entry name" value="ATP-DEPENDENT (S)-NAD(P)H-HYDRATE DEHYDRATASE FAMILY MEMBER"/>
    <property type="match status" value="1"/>
</dbReference>
<accession>A0A318T3Y4</accession>
<dbReference type="EC" id="4.2.1.136" evidence="6"/>
<dbReference type="CDD" id="cd01171">
    <property type="entry name" value="YXKO-related"/>
    <property type="match status" value="1"/>
</dbReference>
<dbReference type="InterPro" id="IPR000631">
    <property type="entry name" value="CARKD"/>
</dbReference>
<dbReference type="GO" id="GO:0110051">
    <property type="term" value="P:metabolite repair"/>
    <property type="evidence" value="ECO:0007669"/>
    <property type="project" value="TreeGrafter"/>
</dbReference>
<feature type="binding site" evidence="6">
    <location>
        <position position="108"/>
    </location>
    <ligand>
        <name>(6S)-NADPHX</name>
        <dbReference type="ChEBI" id="CHEBI:64076"/>
    </ligand>
</feature>
<keyword evidence="3 6" id="KW-0521">NADP</keyword>
<keyword evidence="2 6" id="KW-0067">ATP-binding</keyword>
<comment type="similarity">
    <text evidence="6">Belongs to the NnrD/CARKD family.</text>
</comment>
<keyword evidence="8" id="KW-0418">Kinase</keyword>
<comment type="function">
    <text evidence="6">Catalyzes the dehydration of the S-form of NAD(P)HX at the expense of ADP, which is converted to AMP. Together with NAD(P)HX epimerase, which catalyzes the epimerization of the S- and R-forms, the enzyme allows the repair of both epimers of NAD(P)HX, a damaged form of NAD(P)H that is a result of enzymatic or heat-dependent hydration.</text>
</comment>
<dbReference type="Pfam" id="PF01256">
    <property type="entry name" value="Carb_kinase"/>
    <property type="match status" value="1"/>
</dbReference>
<comment type="catalytic activity">
    <reaction evidence="6">
        <text>(6S)-NADHX + ADP = AMP + phosphate + NADH + H(+)</text>
        <dbReference type="Rhea" id="RHEA:32223"/>
        <dbReference type="ChEBI" id="CHEBI:15378"/>
        <dbReference type="ChEBI" id="CHEBI:43474"/>
        <dbReference type="ChEBI" id="CHEBI:57945"/>
        <dbReference type="ChEBI" id="CHEBI:64074"/>
        <dbReference type="ChEBI" id="CHEBI:456215"/>
        <dbReference type="ChEBI" id="CHEBI:456216"/>
        <dbReference type="EC" id="4.2.1.136"/>
    </reaction>
</comment>
<keyword evidence="4 6" id="KW-0520">NAD</keyword>
<evidence type="ECO:0000313" key="9">
    <source>
        <dbReference type="Proteomes" id="UP000247454"/>
    </source>
</evidence>
<feature type="binding site" evidence="6">
    <location>
        <position position="235"/>
    </location>
    <ligand>
        <name>AMP</name>
        <dbReference type="ChEBI" id="CHEBI:456215"/>
    </ligand>
</feature>
<dbReference type="Gene3D" id="3.40.1190.20">
    <property type="match status" value="1"/>
</dbReference>
<dbReference type="GO" id="GO:0052855">
    <property type="term" value="F:ADP-dependent NAD(P)H-hydrate dehydratase activity"/>
    <property type="evidence" value="ECO:0007669"/>
    <property type="project" value="UniProtKB-UniRule"/>
</dbReference>
<feature type="binding site" evidence="6">
    <location>
        <position position="169"/>
    </location>
    <ligand>
        <name>(6S)-NADPHX</name>
        <dbReference type="ChEBI" id="CHEBI:64076"/>
    </ligand>
</feature>
<dbReference type="HAMAP" id="MF_01965">
    <property type="entry name" value="NADHX_dehydratase"/>
    <property type="match status" value="1"/>
</dbReference>
<evidence type="ECO:0000259" key="7">
    <source>
        <dbReference type="PROSITE" id="PS51383"/>
    </source>
</evidence>
<protein>
    <recommendedName>
        <fullName evidence="6">ADP-dependent (S)-NAD(P)H-hydrate dehydratase</fullName>
        <ecNumber evidence="6">4.2.1.136</ecNumber>
    </recommendedName>
    <alternativeName>
        <fullName evidence="6">ADP-dependent NAD(P)HX dehydratase</fullName>
    </alternativeName>
</protein>
<feature type="binding site" evidence="6">
    <location>
        <begin position="206"/>
        <end position="210"/>
    </location>
    <ligand>
        <name>AMP</name>
        <dbReference type="ChEBI" id="CHEBI:456215"/>
    </ligand>
</feature>
<dbReference type="NCBIfam" id="TIGR00196">
    <property type="entry name" value="yjeF_cterm"/>
    <property type="match status" value="1"/>
</dbReference>
<feature type="domain" description="YjeF C-terminal" evidence="7">
    <location>
        <begin position="10"/>
        <end position="290"/>
    </location>
</feature>
<keyword evidence="5 6" id="KW-0456">Lyase</keyword>
<feature type="binding site" evidence="6">
    <location>
        <position position="45"/>
    </location>
    <ligand>
        <name>(6S)-NADPHX</name>
        <dbReference type="ChEBI" id="CHEBI:64076"/>
    </ligand>
</feature>
<keyword evidence="8" id="KW-0808">Transferase</keyword>
<comment type="subunit">
    <text evidence="6">Homotetramer.</text>
</comment>
<reference evidence="8 9" key="1">
    <citation type="submission" date="2018-06" db="EMBL/GenBank/DDBJ databases">
        <title>Genomic Encyclopedia of Type Strains, Phase III (KMG-III): the genomes of soil and plant-associated and newly described type strains.</title>
        <authorList>
            <person name="Whitman W."/>
        </authorList>
    </citation>
    <scope>NUCLEOTIDE SEQUENCE [LARGE SCALE GENOMIC DNA]</scope>
    <source>
        <strain evidence="8 9">ORS 1419</strain>
    </source>
</reference>
<evidence type="ECO:0000256" key="1">
    <source>
        <dbReference type="ARBA" id="ARBA00022741"/>
    </source>
</evidence>
<evidence type="ECO:0000256" key="5">
    <source>
        <dbReference type="ARBA" id="ARBA00023239"/>
    </source>
</evidence>
<evidence type="ECO:0000256" key="2">
    <source>
        <dbReference type="ARBA" id="ARBA00022840"/>
    </source>
</evidence>
<dbReference type="GO" id="GO:0046496">
    <property type="term" value="P:nicotinamide nucleotide metabolic process"/>
    <property type="evidence" value="ECO:0007669"/>
    <property type="project" value="UniProtKB-UniRule"/>
</dbReference>
<name>A0A318T3Y4_9HYPH</name>
<dbReference type="GO" id="GO:0016301">
    <property type="term" value="F:kinase activity"/>
    <property type="evidence" value="ECO:0007669"/>
    <property type="project" value="UniProtKB-KW"/>
</dbReference>
<dbReference type="InterPro" id="IPR029056">
    <property type="entry name" value="Ribokinase-like"/>
</dbReference>
<dbReference type="GO" id="GO:0052856">
    <property type="term" value="F:NAD(P)HX epimerase activity"/>
    <property type="evidence" value="ECO:0007669"/>
    <property type="project" value="TreeGrafter"/>
</dbReference>
<organism evidence="8 9">
    <name type="scientific">Phyllobacterium leguminum</name>
    <dbReference type="NCBI Taxonomy" id="314237"/>
    <lineage>
        <taxon>Bacteria</taxon>
        <taxon>Pseudomonadati</taxon>
        <taxon>Pseudomonadota</taxon>
        <taxon>Alphaproteobacteria</taxon>
        <taxon>Hyphomicrobiales</taxon>
        <taxon>Phyllobacteriaceae</taxon>
        <taxon>Phyllobacterium</taxon>
    </lineage>
</organism>
<dbReference type="PROSITE" id="PS51383">
    <property type="entry name" value="YJEF_C_3"/>
    <property type="match status" value="1"/>
</dbReference>
<gene>
    <name evidence="6" type="primary">nnrD</name>
    <name evidence="8" type="ORF">C7477_11945</name>
</gene>
<dbReference type="Proteomes" id="UP000247454">
    <property type="component" value="Unassembled WGS sequence"/>
</dbReference>